<proteinExistence type="predicted"/>
<comment type="caution">
    <text evidence="1">The sequence shown here is derived from an EMBL/GenBank/DDBJ whole genome shotgun (WGS) entry which is preliminary data.</text>
</comment>
<evidence type="ECO:0000313" key="2">
    <source>
        <dbReference type="Proteomes" id="UP000020077"/>
    </source>
</evidence>
<dbReference type="Proteomes" id="UP000020077">
    <property type="component" value="Unassembled WGS sequence"/>
</dbReference>
<organism evidence="1 2">
    <name type="scientific">Candidatus Accumulibacter phosphatis</name>
    <dbReference type="NCBI Taxonomy" id="327160"/>
    <lineage>
        <taxon>Bacteria</taxon>
        <taxon>Pseudomonadati</taxon>
        <taxon>Pseudomonadota</taxon>
        <taxon>Betaproteobacteria</taxon>
        <taxon>Candidatus Accumulibacter</taxon>
    </lineage>
</organism>
<name>A0A080LZS2_9PROT</name>
<reference evidence="1 2" key="1">
    <citation type="submission" date="2014-02" db="EMBL/GenBank/DDBJ databases">
        <title>Expanding our view of genomic diversity in Candidatus Accumulibacter clades.</title>
        <authorList>
            <person name="Skennerton C.T."/>
            <person name="Barr J.J."/>
            <person name="Slater F.R."/>
            <person name="Bond P.L."/>
            <person name="Tyson G.W."/>
        </authorList>
    </citation>
    <scope>NUCLEOTIDE SEQUENCE [LARGE SCALE GENOMIC DNA]</scope>
    <source>
        <strain evidence="2">BA-91</strain>
    </source>
</reference>
<accession>A0A080LZS2</accession>
<protein>
    <submittedName>
        <fullName evidence="1">Uncharacterized protein</fullName>
    </submittedName>
</protein>
<evidence type="ECO:0000313" key="1">
    <source>
        <dbReference type="EMBL" id="KFB73540.1"/>
    </source>
</evidence>
<gene>
    <name evidence="1" type="ORF">AW09_001203</name>
</gene>
<dbReference type="EMBL" id="JDVG02000204">
    <property type="protein sequence ID" value="KFB73540.1"/>
    <property type="molecule type" value="Genomic_DNA"/>
</dbReference>
<dbReference type="AlphaFoldDB" id="A0A080LZS2"/>
<sequence length="114" mass="13069">MAPMVEELDAEVPIHRQNPIAYLVHLMQHGPLLGRERQRDHRTSVGQGLRTRYAGQRYRQQARHGGHEIGEFLGIFQCLRTPMQRLPQPGNRLLVLAVFHGIRLYQSVDKGALL</sequence>